<dbReference type="RefSeq" id="WP_116685929.1">
    <property type="nucleotide sequence ID" value="NZ_CAWNYD010000001.1"/>
</dbReference>
<dbReference type="OrthoDB" id="4829434at2"/>
<dbReference type="GO" id="GO:0110001">
    <property type="term" value="C:toxin-antitoxin complex"/>
    <property type="evidence" value="ECO:0007669"/>
    <property type="project" value="InterPro"/>
</dbReference>
<dbReference type="GO" id="GO:0004540">
    <property type="term" value="F:RNA nuclease activity"/>
    <property type="evidence" value="ECO:0007669"/>
    <property type="project" value="InterPro"/>
</dbReference>
<dbReference type="InterPro" id="IPR037038">
    <property type="entry name" value="HepT-like_sf"/>
</dbReference>
<organism evidence="5 6">
    <name type="scientific">Pelagibaculum spongiae</name>
    <dbReference type="NCBI Taxonomy" id="2080658"/>
    <lineage>
        <taxon>Bacteria</taxon>
        <taxon>Pseudomonadati</taxon>
        <taxon>Pseudomonadota</taxon>
        <taxon>Gammaproteobacteria</taxon>
        <taxon>Oceanospirillales</taxon>
        <taxon>Pelagibaculum</taxon>
    </lineage>
</organism>
<dbReference type="Proteomes" id="UP000244906">
    <property type="component" value="Unassembled WGS sequence"/>
</dbReference>
<keyword evidence="2" id="KW-0540">Nuclease</keyword>
<accession>A0A2V1H1F4</accession>
<dbReference type="GO" id="GO:0016787">
    <property type="term" value="F:hydrolase activity"/>
    <property type="evidence" value="ECO:0007669"/>
    <property type="project" value="UniProtKB-KW"/>
</dbReference>
<keyword evidence="3" id="KW-0378">Hydrolase</keyword>
<dbReference type="Gene3D" id="1.20.120.580">
    <property type="entry name" value="bsu32300-like"/>
    <property type="match status" value="1"/>
</dbReference>
<dbReference type="InterPro" id="IPR052379">
    <property type="entry name" value="Type_VII_TA_RNase"/>
</dbReference>
<dbReference type="PANTHER" id="PTHR33397:SF5">
    <property type="entry name" value="RNASE YUTE-RELATED"/>
    <property type="match status" value="1"/>
</dbReference>
<evidence type="ECO:0000313" key="6">
    <source>
        <dbReference type="Proteomes" id="UP000244906"/>
    </source>
</evidence>
<dbReference type="InterPro" id="IPR008201">
    <property type="entry name" value="HepT-like"/>
</dbReference>
<evidence type="ECO:0000256" key="3">
    <source>
        <dbReference type="ARBA" id="ARBA00022801"/>
    </source>
</evidence>
<dbReference type="EMBL" id="QDDL01000001">
    <property type="protein sequence ID" value="PVZ72343.1"/>
    <property type="molecule type" value="Genomic_DNA"/>
</dbReference>
<keyword evidence="1" id="KW-1277">Toxin-antitoxin system</keyword>
<evidence type="ECO:0000256" key="2">
    <source>
        <dbReference type="ARBA" id="ARBA00022722"/>
    </source>
</evidence>
<name>A0A2V1H1F4_9GAMM</name>
<comment type="caution">
    <text evidence="5">The sequence shown here is derived from an EMBL/GenBank/DDBJ whole genome shotgun (WGS) entry which is preliminary data.</text>
</comment>
<dbReference type="Pfam" id="PF01934">
    <property type="entry name" value="HepT-like"/>
    <property type="match status" value="1"/>
</dbReference>
<evidence type="ECO:0000256" key="4">
    <source>
        <dbReference type="ARBA" id="ARBA00024207"/>
    </source>
</evidence>
<dbReference type="AlphaFoldDB" id="A0A2V1H1F4"/>
<sequence>MRDEAYEQQIETIQQEMLAVLDELRQDLGQWKYRDLLAAQRALQVVIESLVRFSRYTYQQKYNVTASKSRQGLDGLLNHGDLSEAQHTLASKMIGFRNVLVHDYLDVNRKIVESIISSNMYSEIKSITDHLKRLL</sequence>
<proteinExistence type="inferred from homology"/>
<evidence type="ECO:0000313" key="5">
    <source>
        <dbReference type="EMBL" id="PVZ72343.1"/>
    </source>
</evidence>
<comment type="similarity">
    <text evidence="4">Belongs to the HepT RNase toxin family.</text>
</comment>
<gene>
    <name evidence="5" type="ORF">DC094_04870</name>
</gene>
<evidence type="ECO:0000256" key="1">
    <source>
        <dbReference type="ARBA" id="ARBA00022649"/>
    </source>
</evidence>
<dbReference type="PANTHER" id="PTHR33397">
    <property type="entry name" value="UPF0331 PROTEIN YUTE"/>
    <property type="match status" value="1"/>
</dbReference>
<protein>
    <submittedName>
        <fullName evidence="5">DUF86 domain-containing protein</fullName>
    </submittedName>
</protein>
<reference evidence="5 6" key="1">
    <citation type="submission" date="2018-04" db="EMBL/GenBank/DDBJ databases">
        <title>Thalassorhabdus spongiae gen. nov., sp. nov., isolated from a marine sponge in South-West Iceland.</title>
        <authorList>
            <person name="Knobloch S."/>
            <person name="Daussin A."/>
            <person name="Johannsson R."/>
            <person name="Marteinsson V.T."/>
        </authorList>
    </citation>
    <scope>NUCLEOTIDE SEQUENCE [LARGE SCALE GENOMIC DNA]</scope>
    <source>
        <strain evidence="5 6">Hp12</strain>
    </source>
</reference>
<keyword evidence="6" id="KW-1185">Reference proteome</keyword>
<dbReference type="NCBIfam" id="NF047751">
    <property type="entry name" value="HepT_toxin"/>
    <property type="match status" value="1"/>
</dbReference>